<dbReference type="Gene3D" id="3.20.20.450">
    <property type="entry name" value="EAL domain"/>
    <property type="match status" value="1"/>
</dbReference>
<dbReference type="RefSeq" id="WP_347306404.1">
    <property type="nucleotide sequence ID" value="NZ_JBAJEX010000001.1"/>
</dbReference>
<dbReference type="Pfam" id="PF08668">
    <property type="entry name" value="HDOD"/>
    <property type="match status" value="1"/>
</dbReference>
<feature type="domain" description="HDOD" evidence="1">
    <location>
        <begin position="212"/>
        <end position="398"/>
    </location>
</feature>
<evidence type="ECO:0000313" key="3">
    <source>
        <dbReference type="Proteomes" id="UP001482231"/>
    </source>
</evidence>
<proteinExistence type="predicted"/>
<dbReference type="PANTHER" id="PTHR33525">
    <property type="match status" value="1"/>
</dbReference>
<gene>
    <name evidence="2" type="ORF">V6E02_01370</name>
</gene>
<evidence type="ECO:0000313" key="2">
    <source>
        <dbReference type="EMBL" id="MEO1765871.1"/>
    </source>
</evidence>
<protein>
    <submittedName>
        <fullName evidence="2">EAL domain-containing protein</fullName>
    </submittedName>
</protein>
<dbReference type="SUPFAM" id="SSF109604">
    <property type="entry name" value="HD-domain/PDEase-like"/>
    <property type="match status" value="1"/>
</dbReference>
<dbReference type="InterPro" id="IPR052340">
    <property type="entry name" value="RNase_Y/CdgJ"/>
</dbReference>
<keyword evidence="3" id="KW-1185">Reference proteome</keyword>
<dbReference type="SUPFAM" id="SSF141868">
    <property type="entry name" value="EAL domain-like"/>
    <property type="match status" value="1"/>
</dbReference>
<sequence>MNPFAPAAISHRSEEVFVGRQAIVDGQQRIIGYELLFRDQAHATQAEITNDLLAGTRVLVNTLNNMGTEWLFGDRIAFLNVSNPMLESEFLELLPARRVVLEILEDVAPTPELLPRLNDLRAQGFALALDDYDGNPDLDFLLPLVSYVKIDVLATPAERLPDLVASVRRHPVKLVAERVETRSMFHTCRNLKFDLFQGFYFARPETLTARVINPGQALVLELLNKVRANADIGEIEKGFKRDVALSFKLLRYINSVGFGLSCEIQSIRHALAILGYQQLYRWLTLLVVTANEGSTPPALMKTAVTRGRLTELLGQELLDKHERDNLFIVGIFSLLDAMLEMPMEQILERLNLPEPIADALLHREGVYGPFLQLAEACEGADIPRIRALAEALTLDPERVNVAHLQALAWVEELGV</sequence>
<dbReference type="EMBL" id="JBAJEX010000001">
    <property type="protein sequence ID" value="MEO1765871.1"/>
    <property type="molecule type" value="Genomic_DNA"/>
</dbReference>
<dbReference type="PIRSF" id="PIRSF003180">
    <property type="entry name" value="DiGMPpdiest_YuxH"/>
    <property type="match status" value="1"/>
</dbReference>
<name>A0ABV0EB38_9BURK</name>
<dbReference type="Gene3D" id="1.10.3210.10">
    <property type="entry name" value="Hypothetical protein af1432"/>
    <property type="match status" value="1"/>
</dbReference>
<dbReference type="Proteomes" id="UP001482231">
    <property type="component" value="Unassembled WGS sequence"/>
</dbReference>
<dbReference type="InterPro" id="IPR035919">
    <property type="entry name" value="EAL_sf"/>
</dbReference>
<dbReference type="PROSITE" id="PS51833">
    <property type="entry name" value="HDOD"/>
    <property type="match status" value="1"/>
</dbReference>
<comment type="caution">
    <text evidence="2">The sequence shown here is derived from an EMBL/GenBank/DDBJ whole genome shotgun (WGS) entry which is preliminary data.</text>
</comment>
<dbReference type="Pfam" id="PF00563">
    <property type="entry name" value="EAL"/>
    <property type="match status" value="1"/>
</dbReference>
<accession>A0ABV0EB38</accession>
<organism evidence="2 3">
    <name type="scientific">Thiobacter aerophilum</name>
    <dbReference type="NCBI Taxonomy" id="3121275"/>
    <lineage>
        <taxon>Bacteria</taxon>
        <taxon>Pseudomonadati</taxon>
        <taxon>Pseudomonadota</taxon>
        <taxon>Betaproteobacteria</taxon>
        <taxon>Burkholderiales</taxon>
        <taxon>Thiobacteraceae</taxon>
        <taxon>Thiobacter</taxon>
    </lineage>
</organism>
<dbReference type="InterPro" id="IPR001633">
    <property type="entry name" value="EAL_dom"/>
</dbReference>
<dbReference type="PANTHER" id="PTHR33525:SF4">
    <property type="entry name" value="CYCLIC DI-GMP PHOSPHODIESTERASE CDGJ"/>
    <property type="match status" value="1"/>
</dbReference>
<dbReference type="InterPro" id="IPR013976">
    <property type="entry name" value="HDOD"/>
</dbReference>
<reference evidence="2 3" key="1">
    <citation type="submission" date="2024-02" db="EMBL/GenBank/DDBJ databases">
        <title>New thermophilic sulfur-oxidizing bacteria from a hot springs of the Uzon caldera (Kamchatka, Russia).</title>
        <authorList>
            <person name="Dukat A.M."/>
            <person name="Elcheninov A.G."/>
            <person name="Frolov E.N."/>
        </authorList>
    </citation>
    <scope>NUCLEOTIDE SEQUENCE [LARGE SCALE GENOMIC DNA]</scope>
    <source>
        <strain evidence="2 3">AK1</strain>
    </source>
</reference>
<dbReference type="InterPro" id="IPR014408">
    <property type="entry name" value="dGMP_Pdiesterase_EAL/HD-GYP"/>
</dbReference>
<evidence type="ECO:0000259" key="1">
    <source>
        <dbReference type="PROSITE" id="PS51833"/>
    </source>
</evidence>
<dbReference type="SMART" id="SM00052">
    <property type="entry name" value="EAL"/>
    <property type="match status" value="1"/>
</dbReference>